<evidence type="ECO:0000313" key="2">
    <source>
        <dbReference type="EMBL" id="KAK2742886.1"/>
    </source>
</evidence>
<reference evidence="2" key="1">
    <citation type="submission" date="2023-02" db="EMBL/GenBank/DDBJ databases">
        <title>Colletotrichum kahawae CIFC_Que2 genome sequencing and assembly.</title>
        <authorList>
            <person name="Baroncelli R."/>
        </authorList>
    </citation>
    <scope>NUCLEOTIDE SEQUENCE</scope>
    <source>
        <strain evidence="2">CIFC_Que2</strain>
    </source>
</reference>
<feature type="compositionally biased region" description="Low complexity" evidence="1">
    <location>
        <begin position="309"/>
        <end position="330"/>
    </location>
</feature>
<evidence type="ECO:0000256" key="1">
    <source>
        <dbReference type="SAM" id="MobiDB-lite"/>
    </source>
</evidence>
<sequence length="526" mass="58433">MDMFQFALQVIRKRYPLAFSQDLGQLVSEYPPREAFKQTEMPLQVTGDWVDYMNTVAISMNTAEQGVSSSLWHLARGDLVDNDIVTNYVQLLRSSYPDSQLLDPVTAASDALEAAARLCDMSDAATLIPCNLDGTWFVAVAYADCIQLYGVQVEDITKLEQQFQASFRRPTIRISEPLATKQPEDTVILTLLSLRILAGGGVPVVSAETAFLQKSRARIFIELLTDSPDAKDSDVSNRLKEAQVENSVFFDEAFIDEEDTLSPVGSTFTADMQDGGDFASGFSPESFRSPPSAREISHSAGRDPGVNDSASAEASHHPSSSSRPTGPGPACKKFTSLRSGRVLDMGTYGLPPSMPRECRTILDTLSEAVAFYRNSRLSESSELAVIWSAIKSGARSEFYRRYSGVLFHKEMARLSSDQDVALCLKTSITMAEVREMRRLQSEFQIWHDICQLRRDWGPGQYALLCVLPEKPRLEQANQDLSEPEFTAYTSLDPRPVIPISRWGPRYCSTNQRCLRSGQDFEAGMVQ</sequence>
<keyword evidence="3" id="KW-1185">Reference proteome</keyword>
<proteinExistence type="predicted"/>
<accession>A0AAD9Y883</accession>
<dbReference type="AlphaFoldDB" id="A0AAD9Y883"/>
<organism evidence="2 3">
    <name type="scientific">Colletotrichum kahawae</name>
    <name type="common">Coffee berry disease fungus</name>
    <dbReference type="NCBI Taxonomy" id="34407"/>
    <lineage>
        <taxon>Eukaryota</taxon>
        <taxon>Fungi</taxon>
        <taxon>Dikarya</taxon>
        <taxon>Ascomycota</taxon>
        <taxon>Pezizomycotina</taxon>
        <taxon>Sordariomycetes</taxon>
        <taxon>Hypocreomycetidae</taxon>
        <taxon>Glomerellales</taxon>
        <taxon>Glomerellaceae</taxon>
        <taxon>Colletotrichum</taxon>
        <taxon>Colletotrichum gloeosporioides species complex</taxon>
    </lineage>
</organism>
<protein>
    <submittedName>
        <fullName evidence="2">Uncharacterized protein</fullName>
    </submittedName>
</protein>
<feature type="region of interest" description="Disordered" evidence="1">
    <location>
        <begin position="265"/>
        <end position="331"/>
    </location>
</feature>
<dbReference type="Proteomes" id="UP001281614">
    <property type="component" value="Unassembled WGS sequence"/>
</dbReference>
<comment type="caution">
    <text evidence="2">The sequence shown here is derived from an EMBL/GenBank/DDBJ whole genome shotgun (WGS) entry which is preliminary data.</text>
</comment>
<dbReference type="EMBL" id="VYYT01000324">
    <property type="protein sequence ID" value="KAK2742886.1"/>
    <property type="molecule type" value="Genomic_DNA"/>
</dbReference>
<name>A0AAD9Y883_COLKA</name>
<gene>
    <name evidence="2" type="ORF">CKAH01_18428</name>
</gene>
<evidence type="ECO:0000313" key="3">
    <source>
        <dbReference type="Proteomes" id="UP001281614"/>
    </source>
</evidence>